<accession>A0A061QS52</accession>
<dbReference type="InterPro" id="IPR002909">
    <property type="entry name" value="IPT_dom"/>
</dbReference>
<proteinExistence type="predicted"/>
<feature type="non-terminal residue" evidence="2">
    <location>
        <position position="118"/>
    </location>
</feature>
<gene>
    <name evidence="2" type="ORF">TSPGSL018_26710</name>
</gene>
<dbReference type="EMBL" id="GBEZ01025868">
    <property type="protein sequence ID" value="JAC61270.1"/>
    <property type="molecule type" value="Transcribed_RNA"/>
</dbReference>
<organism evidence="2">
    <name type="scientific">Tetraselmis sp. GSL018</name>
    <dbReference type="NCBI Taxonomy" id="582737"/>
    <lineage>
        <taxon>Eukaryota</taxon>
        <taxon>Viridiplantae</taxon>
        <taxon>Chlorophyta</taxon>
        <taxon>core chlorophytes</taxon>
        <taxon>Chlorodendrophyceae</taxon>
        <taxon>Chlorodendrales</taxon>
        <taxon>Chlorodendraceae</taxon>
        <taxon>Tetraselmis</taxon>
    </lineage>
</organism>
<reference evidence="2" key="1">
    <citation type="submission" date="2014-05" db="EMBL/GenBank/DDBJ databases">
        <title>The transcriptome of the halophilic microalga Tetraselmis sp. GSL018 isolated from the Great Salt Lake, Utah.</title>
        <authorList>
            <person name="Jinkerson R.E."/>
            <person name="D'Adamo S."/>
            <person name="Posewitz M.C."/>
        </authorList>
    </citation>
    <scope>NUCLEOTIDE SEQUENCE</scope>
    <source>
        <strain evidence="2">GSL018</strain>
    </source>
</reference>
<dbReference type="AlphaFoldDB" id="A0A061QS52"/>
<feature type="non-terminal residue" evidence="2">
    <location>
        <position position="1"/>
    </location>
</feature>
<sequence length="118" mass="12206">HVELTCMVEPGVGFGLEPNVTVAGISSEGLGNGTLDYDPPNITSVSPIPTMPSGLNLTQVFLSDGETGRAEYQGGSVVTITGMNFGPLGPFYESFSTFGQPGDVFIGGEKCENSNVTV</sequence>
<dbReference type="Pfam" id="PF01833">
    <property type="entry name" value="TIG"/>
    <property type="match status" value="1"/>
</dbReference>
<evidence type="ECO:0000313" key="2">
    <source>
        <dbReference type="EMBL" id="JAC61270.1"/>
    </source>
</evidence>
<evidence type="ECO:0000259" key="1">
    <source>
        <dbReference type="Pfam" id="PF01833"/>
    </source>
</evidence>
<name>A0A061QS52_9CHLO</name>
<protein>
    <recommendedName>
        <fullName evidence="1">IPT/TIG domain-containing protein</fullName>
    </recommendedName>
</protein>
<feature type="domain" description="IPT/TIG" evidence="1">
    <location>
        <begin position="71"/>
        <end position="116"/>
    </location>
</feature>